<dbReference type="AlphaFoldDB" id="A0A5N5QS97"/>
<reference evidence="1 2" key="1">
    <citation type="journal article" date="2019" name="Fungal Biol. Biotechnol.">
        <title>Draft genome sequence of fastidious pathogen Ceratobasidium theobromae, which causes vascular-streak dieback in Theobroma cacao.</title>
        <authorList>
            <person name="Ali S.S."/>
            <person name="Asman A."/>
            <person name="Shao J."/>
            <person name="Firmansyah A.P."/>
            <person name="Susilo A.W."/>
            <person name="Rosmana A."/>
            <person name="McMahon P."/>
            <person name="Junaid M."/>
            <person name="Guest D."/>
            <person name="Kheng T.Y."/>
            <person name="Meinhardt L.W."/>
            <person name="Bailey B.A."/>
        </authorList>
    </citation>
    <scope>NUCLEOTIDE SEQUENCE [LARGE SCALE GENOMIC DNA]</scope>
    <source>
        <strain evidence="1 2">CT2</strain>
    </source>
</reference>
<gene>
    <name evidence="1" type="ORF">CTheo_1982</name>
</gene>
<dbReference type="GO" id="GO:0004497">
    <property type="term" value="F:monooxygenase activity"/>
    <property type="evidence" value="ECO:0007669"/>
    <property type="project" value="UniProtKB-KW"/>
</dbReference>
<dbReference type="Gene3D" id="3.30.70.100">
    <property type="match status" value="1"/>
</dbReference>
<comment type="caution">
    <text evidence="1">The sequence shown here is derived from an EMBL/GenBank/DDBJ whole genome shotgun (WGS) entry which is preliminary data.</text>
</comment>
<keyword evidence="1" id="KW-0503">Monooxygenase</keyword>
<keyword evidence="1" id="KW-0560">Oxidoreductase</keyword>
<dbReference type="OrthoDB" id="10011777at2759"/>
<accession>A0A5N5QS97</accession>
<protein>
    <submittedName>
        <fullName evidence="1">Antibiotic biosynthesis monooxygenase</fullName>
    </submittedName>
</protein>
<keyword evidence="2" id="KW-1185">Reference proteome</keyword>
<dbReference type="Proteomes" id="UP000383932">
    <property type="component" value="Unassembled WGS sequence"/>
</dbReference>
<dbReference type="EMBL" id="SSOP01000019">
    <property type="protein sequence ID" value="KAB5594499.1"/>
    <property type="molecule type" value="Genomic_DNA"/>
</dbReference>
<proteinExistence type="predicted"/>
<name>A0A5N5QS97_9AGAM</name>
<sequence length="97" mass="11113">MSNSHEHFTGKIIVNASFAAAKEENVDILMKGLKEIQKHALSDKEPGCLTYRTCRSGNNFLVFEEHRKTAPVHALMERNKSEQLMEKAPSLLYFEEF</sequence>
<evidence type="ECO:0000313" key="1">
    <source>
        <dbReference type="EMBL" id="KAB5594499.1"/>
    </source>
</evidence>
<organism evidence="1 2">
    <name type="scientific">Ceratobasidium theobromae</name>
    <dbReference type="NCBI Taxonomy" id="1582974"/>
    <lineage>
        <taxon>Eukaryota</taxon>
        <taxon>Fungi</taxon>
        <taxon>Dikarya</taxon>
        <taxon>Basidiomycota</taxon>
        <taxon>Agaricomycotina</taxon>
        <taxon>Agaricomycetes</taxon>
        <taxon>Cantharellales</taxon>
        <taxon>Ceratobasidiaceae</taxon>
        <taxon>Ceratobasidium</taxon>
    </lineage>
</organism>
<evidence type="ECO:0000313" key="2">
    <source>
        <dbReference type="Proteomes" id="UP000383932"/>
    </source>
</evidence>